<gene>
    <name evidence="10" type="ORF">L284_09520</name>
</gene>
<evidence type="ECO:0000259" key="9">
    <source>
        <dbReference type="Pfam" id="PF11412"/>
    </source>
</evidence>
<feature type="transmembrane region" description="Helical" evidence="6">
    <location>
        <begin position="312"/>
        <end position="336"/>
    </location>
</feature>
<dbReference type="Proteomes" id="UP000015527">
    <property type="component" value="Unassembled WGS sequence"/>
</dbReference>
<accession>T0IWY8</accession>
<dbReference type="GO" id="GO:0045454">
    <property type="term" value="P:cell redox homeostasis"/>
    <property type="evidence" value="ECO:0007669"/>
    <property type="project" value="TreeGrafter"/>
</dbReference>
<dbReference type="eggNOG" id="COG4233">
    <property type="taxonomic scope" value="Bacteria"/>
</dbReference>
<name>T0IWY8_9SPHN</name>
<feature type="transmembrane region" description="Helical" evidence="6">
    <location>
        <begin position="396"/>
        <end position="415"/>
    </location>
</feature>
<dbReference type="InterPro" id="IPR003834">
    <property type="entry name" value="Cyt_c_assmbl_TM_dom"/>
</dbReference>
<dbReference type="PATRIC" id="fig|1096930.3.peg.1890"/>
<dbReference type="InterPro" id="IPR035671">
    <property type="entry name" value="DsbD_gamma"/>
</dbReference>
<reference evidence="10 11" key="1">
    <citation type="journal article" date="2013" name="Genome Announc.">
        <title>Genome Sequence of Novosphingobium lindaniclasticum LE124T, Isolated from a Hexachlorocyclohexane Dumpsite.</title>
        <authorList>
            <person name="Saxena A."/>
            <person name="Nayyar N."/>
            <person name="Sangwan N."/>
            <person name="Kumari R."/>
            <person name="Khurana J.P."/>
            <person name="Lal R."/>
        </authorList>
    </citation>
    <scope>NUCLEOTIDE SEQUENCE [LARGE SCALE GENOMIC DNA]</scope>
    <source>
        <strain evidence="10 11">LE124</strain>
    </source>
</reference>
<evidence type="ECO:0000256" key="2">
    <source>
        <dbReference type="ARBA" id="ARBA00022692"/>
    </source>
</evidence>
<dbReference type="GO" id="GO:0017004">
    <property type="term" value="P:cytochrome complex assembly"/>
    <property type="evidence" value="ECO:0007669"/>
    <property type="project" value="UniProtKB-KW"/>
</dbReference>
<dbReference type="Pfam" id="PF13899">
    <property type="entry name" value="Thioredoxin_7"/>
    <property type="match status" value="1"/>
</dbReference>
<proteinExistence type="predicted"/>
<feature type="transmembrane region" description="Helical" evidence="6">
    <location>
        <begin position="436"/>
        <end position="462"/>
    </location>
</feature>
<dbReference type="EMBL" id="ATHL01000069">
    <property type="protein sequence ID" value="EQB16345.1"/>
    <property type="molecule type" value="Genomic_DNA"/>
</dbReference>
<dbReference type="InterPro" id="IPR028250">
    <property type="entry name" value="DsbDN"/>
</dbReference>
<evidence type="ECO:0000259" key="8">
    <source>
        <dbReference type="Pfam" id="PF02683"/>
    </source>
</evidence>
<feature type="transmembrane region" description="Helical" evidence="6">
    <location>
        <begin position="468"/>
        <end position="490"/>
    </location>
</feature>
<dbReference type="Pfam" id="PF11412">
    <property type="entry name" value="DsbD_N"/>
    <property type="match status" value="1"/>
</dbReference>
<comment type="subcellular location">
    <subcellularLocation>
        <location evidence="1">Membrane</location>
        <topology evidence="1">Multi-pass membrane protein</topology>
    </subcellularLocation>
</comment>
<evidence type="ECO:0000256" key="3">
    <source>
        <dbReference type="ARBA" id="ARBA00022748"/>
    </source>
</evidence>
<feature type="transmembrane region" description="Helical" evidence="6">
    <location>
        <begin position="357"/>
        <end position="376"/>
    </location>
</feature>
<protein>
    <recommendedName>
        <fullName evidence="12">Thioredoxin domain-containing protein</fullName>
    </recommendedName>
</protein>
<dbReference type="SUPFAM" id="SSF52833">
    <property type="entry name" value="Thioredoxin-like"/>
    <property type="match status" value="1"/>
</dbReference>
<feature type="signal peptide" evidence="7">
    <location>
        <begin position="1"/>
        <end position="21"/>
    </location>
</feature>
<keyword evidence="11" id="KW-1185">Reference proteome</keyword>
<dbReference type="GO" id="GO:0015035">
    <property type="term" value="F:protein-disulfide reductase activity"/>
    <property type="evidence" value="ECO:0007669"/>
    <property type="project" value="TreeGrafter"/>
</dbReference>
<dbReference type="OrthoDB" id="9811036at2"/>
<evidence type="ECO:0000313" key="10">
    <source>
        <dbReference type="EMBL" id="EQB16345.1"/>
    </source>
</evidence>
<dbReference type="Pfam" id="PF02683">
    <property type="entry name" value="DsbD_TM"/>
    <property type="match status" value="1"/>
</dbReference>
<feature type="domain" description="Thiol:disulfide interchange protein DsbD N-terminal" evidence="9">
    <location>
        <begin position="37"/>
        <end position="148"/>
    </location>
</feature>
<feature type="transmembrane region" description="Helical" evidence="6">
    <location>
        <begin position="510"/>
        <end position="526"/>
    </location>
</feature>
<evidence type="ECO:0008006" key="12">
    <source>
        <dbReference type="Google" id="ProtNLM"/>
    </source>
</evidence>
<dbReference type="PANTHER" id="PTHR32234:SF3">
    <property type="entry name" value="SUPPRESSION OF COPPER SENSITIVITY PROTEIN"/>
    <property type="match status" value="1"/>
</dbReference>
<keyword evidence="7" id="KW-0732">Signal</keyword>
<dbReference type="GO" id="GO:0016020">
    <property type="term" value="C:membrane"/>
    <property type="evidence" value="ECO:0007669"/>
    <property type="project" value="UniProtKB-SubCell"/>
</dbReference>
<dbReference type="RefSeq" id="WP_021233790.1">
    <property type="nucleotide sequence ID" value="NZ_ATHL01000069.1"/>
</dbReference>
<comment type="caution">
    <text evidence="10">The sequence shown here is derived from an EMBL/GenBank/DDBJ whole genome shotgun (WGS) entry which is preliminary data.</text>
</comment>
<dbReference type="AlphaFoldDB" id="T0IWY8"/>
<dbReference type="CDD" id="cd02953">
    <property type="entry name" value="DsbDgamma"/>
    <property type="match status" value="1"/>
</dbReference>
<keyword evidence="4 6" id="KW-1133">Transmembrane helix</keyword>
<evidence type="ECO:0000256" key="4">
    <source>
        <dbReference type="ARBA" id="ARBA00022989"/>
    </source>
</evidence>
<evidence type="ECO:0000313" key="11">
    <source>
        <dbReference type="Proteomes" id="UP000015527"/>
    </source>
</evidence>
<sequence length="705" mass="74059">MILRILIALCAALTALSPADAQVPASHIAADMVVQVVDPRPGAGTRIGITMTPQPGWHAYWQNPGDSGLPPEVTWTLPEGVTISRVEHPAPSLLTLGGLASYVHKGRFTLLANLSVDGSVPRGTSLPIRGELTWLACSDSLCVPERAAIATDLIAGGGNSAGKDADLLRRSEAALPHPGRGQASVTRVGDRWEVRIASGAPLDWRNVRLYPAQEGWFSAEAVQRVSISGTQLLVSVPAGKSEPVGTFDGVLSDGRQAIAVQAKANADNSARQAPEPQTKPIAHSNVAAVPLGQGKEAKAAIPNSAQDEGPSIALTLVGALLGGLLLNLMPCVFPILSLKALSLVRSGTDQRAARIEGAAYAAGSVLATTVLGAVLLAARAMGHEIGWSFQLQDPRIMLVLTILALGIALNLAGVFELPGPSLSGSWLSRRDWIGAFGTGLLAAVIATPCSGPFMGVALGAALLLPASAALPIFTGIGFGMALPFLLIAFVPRLRRLLPRPGSWMADLRRILAIPMLLTALGLIWVLGRQVGVTGMVVGLGLVMLAAIGLWWVGIRQHRGKRTVVALAPVAAAFLVSAIIELPEASLAAAPTSPETEPFSEKRYAELRAAGTPVFVDMTADWCLVCQVNRKVAIDRPATQHAFRAAGVVTLLGDWTRGDPAITRFLESRGRNSIPYYLYTDAEGRTEELPQVLSSNLLVKIVSAER</sequence>
<evidence type="ECO:0000256" key="7">
    <source>
        <dbReference type="SAM" id="SignalP"/>
    </source>
</evidence>
<dbReference type="InterPro" id="IPR036249">
    <property type="entry name" value="Thioredoxin-like_sf"/>
</dbReference>
<dbReference type="Gene3D" id="3.40.30.10">
    <property type="entry name" value="Glutaredoxin"/>
    <property type="match status" value="1"/>
</dbReference>
<feature type="transmembrane region" description="Helical" evidence="6">
    <location>
        <begin position="532"/>
        <end position="551"/>
    </location>
</feature>
<keyword evidence="5 6" id="KW-0472">Membrane</keyword>
<dbReference type="eggNOG" id="COG4232">
    <property type="taxonomic scope" value="Bacteria"/>
</dbReference>
<evidence type="ECO:0000256" key="6">
    <source>
        <dbReference type="SAM" id="Phobius"/>
    </source>
</evidence>
<feature type="domain" description="Cytochrome C biogenesis protein transmembrane" evidence="8">
    <location>
        <begin position="314"/>
        <end position="523"/>
    </location>
</feature>
<keyword evidence="2 6" id="KW-0812">Transmembrane</keyword>
<dbReference type="PANTHER" id="PTHR32234">
    <property type="entry name" value="THIOL:DISULFIDE INTERCHANGE PROTEIN DSBD"/>
    <property type="match status" value="1"/>
</dbReference>
<evidence type="ECO:0000256" key="1">
    <source>
        <dbReference type="ARBA" id="ARBA00004141"/>
    </source>
</evidence>
<feature type="chain" id="PRO_5004564727" description="Thioredoxin domain-containing protein" evidence="7">
    <location>
        <begin position="22"/>
        <end position="705"/>
    </location>
</feature>
<organism evidence="10 11">
    <name type="scientific">Novosphingobium lindaniclasticum LE124</name>
    <dbReference type="NCBI Taxonomy" id="1096930"/>
    <lineage>
        <taxon>Bacteria</taxon>
        <taxon>Pseudomonadati</taxon>
        <taxon>Pseudomonadota</taxon>
        <taxon>Alphaproteobacteria</taxon>
        <taxon>Sphingomonadales</taxon>
        <taxon>Sphingomonadaceae</taxon>
        <taxon>Novosphingobium</taxon>
    </lineage>
</organism>
<keyword evidence="3" id="KW-0201">Cytochrome c-type biogenesis</keyword>
<evidence type="ECO:0000256" key="5">
    <source>
        <dbReference type="ARBA" id="ARBA00023136"/>
    </source>
</evidence>